<sequence>MERFLLLPDSFKGTMDSRQVCSIMKRAILTHYPEAKVVSIPVADGGEGSVDAFLASQEGRKITTTVKGPFMEDMEASYALLSDGTAILETASCAGLPIAGDRKEPDKTTTYGLGQLMRHAVAQGCRKLVIGLGGSCTNDCGAGAAAGAGVIFKDSDNMPFVPTGGTLSKVVSIDMSGLDPAIKSVPIIAMCDVNNPLYGENGAAYVFSPQKGADPDMVESLDKELKAFAGIIMTELNEDIAHIPGAGAAGGLGAGMLAFFNAKLQRGIDTILDTIGFDTLAEQTDYIFTGEGKLDAQSLSGKVVVGIARRAKKHHVPVVAVVGDIGDGIDDIFNEGVTAIFSINRIAAPYSVLRTRSQSDMMLTMDSIIRLIKSRK</sequence>
<comment type="similarity">
    <text evidence="1 4">Belongs to the glycerate kinase type-1 family.</text>
</comment>
<dbReference type="KEGG" id="scc:Spico_1775"/>
<dbReference type="EC" id="2.7.1.31" evidence="5"/>
<name>F4GLE1_PARC1</name>
<dbReference type="InterPro" id="IPR036129">
    <property type="entry name" value="Glycerate_kinase_sf"/>
</dbReference>
<dbReference type="OrthoDB" id="9774290at2"/>
<dbReference type="Gene3D" id="3.90.1510.10">
    <property type="entry name" value="Glycerate kinase, domain 2"/>
    <property type="match status" value="1"/>
</dbReference>
<dbReference type="PANTHER" id="PTHR21599:SF0">
    <property type="entry name" value="GLYCERATE KINASE"/>
    <property type="match status" value="1"/>
</dbReference>
<reference evidence="6" key="1">
    <citation type="submission" date="2011-04" db="EMBL/GenBank/DDBJ databases">
        <title>The complete genome of Spirochaeta coccoides DSM 17374.</title>
        <authorList>
            <person name="Lucas S."/>
            <person name="Copeland A."/>
            <person name="Lapidus A."/>
            <person name="Bruce D."/>
            <person name="Goodwin L."/>
            <person name="Pitluck S."/>
            <person name="Peters L."/>
            <person name="Kyrpides N."/>
            <person name="Mavromatis K."/>
            <person name="Pagani I."/>
            <person name="Ivanova N."/>
            <person name="Ovchinnikova G."/>
            <person name="Lu M."/>
            <person name="Detter J.C."/>
            <person name="Tapia R."/>
            <person name="Han C."/>
            <person name="Land M."/>
            <person name="Hauser L."/>
            <person name="Markowitz V."/>
            <person name="Cheng J.-F."/>
            <person name="Hugenholtz P."/>
            <person name="Woyke T."/>
            <person name="Wu D."/>
            <person name="Spring S."/>
            <person name="Schroeder M."/>
            <person name="Brambilla E."/>
            <person name="Klenk H.-P."/>
            <person name="Eisen J.A."/>
        </authorList>
    </citation>
    <scope>NUCLEOTIDE SEQUENCE [LARGE SCALE GENOMIC DNA]</scope>
    <source>
        <strain evidence="6">ATCC BAA-1237 / DSM 17374 / SPN1</strain>
    </source>
</reference>
<keyword evidence="3 4" id="KW-0418">Kinase</keyword>
<reference evidence="5 6" key="2">
    <citation type="journal article" date="2012" name="Stand. Genomic Sci.">
        <title>Complete genome sequence of the termite hindgut bacterium Spirochaeta coccoides type strain (SPN1(T)), reclassification in the genus Sphaerochaeta as Sphaerochaeta coccoides comb. nov. and emendations of the family Spirochaetaceae and the genus Sphaerochaeta.</title>
        <authorList>
            <person name="Abt B."/>
            <person name="Han C."/>
            <person name="Scheuner C."/>
            <person name="Lu M."/>
            <person name="Lapidus A."/>
            <person name="Nolan M."/>
            <person name="Lucas S."/>
            <person name="Hammon N."/>
            <person name="Deshpande S."/>
            <person name="Cheng J.F."/>
            <person name="Tapia R."/>
            <person name="Goodwin L.A."/>
            <person name="Pitluck S."/>
            <person name="Liolios K."/>
            <person name="Pagani I."/>
            <person name="Ivanova N."/>
            <person name="Mavromatis K."/>
            <person name="Mikhailova N."/>
            <person name="Huntemann M."/>
            <person name="Pati A."/>
            <person name="Chen A."/>
            <person name="Palaniappan K."/>
            <person name="Land M."/>
            <person name="Hauser L."/>
            <person name="Brambilla E.M."/>
            <person name="Rohde M."/>
            <person name="Spring S."/>
            <person name="Gronow S."/>
            <person name="Goker M."/>
            <person name="Woyke T."/>
            <person name="Bristow J."/>
            <person name="Eisen J.A."/>
            <person name="Markowitz V."/>
            <person name="Hugenholtz P."/>
            <person name="Kyrpides N.C."/>
            <person name="Klenk H.P."/>
            <person name="Detter J.C."/>
        </authorList>
    </citation>
    <scope>NUCLEOTIDE SEQUENCE [LARGE SCALE GENOMIC DNA]</scope>
    <source>
        <strain evidence="6">ATCC BAA-1237 / DSM 17374 / SPN1</strain>
    </source>
</reference>
<evidence type="ECO:0000313" key="6">
    <source>
        <dbReference type="Proteomes" id="UP000007939"/>
    </source>
</evidence>
<dbReference type="EMBL" id="CP002659">
    <property type="protein sequence ID" value="AEC02973.1"/>
    <property type="molecule type" value="Genomic_DNA"/>
</dbReference>
<keyword evidence="2 4" id="KW-0808">Transferase</keyword>
<dbReference type="PIRSF" id="PIRSF006078">
    <property type="entry name" value="GlxK"/>
    <property type="match status" value="1"/>
</dbReference>
<organism evidence="5 6">
    <name type="scientific">Parasphaerochaeta coccoides (strain ATCC BAA-1237 / DSM 17374 / SPN1)</name>
    <name type="common">Sphaerochaeta coccoides</name>
    <dbReference type="NCBI Taxonomy" id="760011"/>
    <lineage>
        <taxon>Bacteria</taxon>
        <taxon>Pseudomonadati</taxon>
        <taxon>Spirochaetota</taxon>
        <taxon>Spirochaetia</taxon>
        <taxon>Spirochaetales</taxon>
        <taxon>Sphaerochaetaceae</taxon>
        <taxon>Parasphaerochaeta</taxon>
    </lineage>
</organism>
<dbReference type="eggNOG" id="COG1929">
    <property type="taxonomic scope" value="Bacteria"/>
</dbReference>
<proteinExistence type="inferred from homology"/>
<dbReference type="Proteomes" id="UP000007939">
    <property type="component" value="Chromosome"/>
</dbReference>
<dbReference type="InterPro" id="IPR004381">
    <property type="entry name" value="Glycerate_kinase"/>
</dbReference>
<dbReference type="HOGENOM" id="CLU_028255_0_1_12"/>
<evidence type="ECO:0000256" key="3">
    <source>
        <dbReference type="ARBA" id="ARBA00022777"/>
    </source>
</evidence>
<dbReference type="Pfam" id="PF02595">
    <property type="entry name" value="Gly_kinase"/>
    <property type="match status" value="1"/>
</dbReference>
<evidence type="ECO:0000256" key="1">
    <source>
        <dbReference type="ARBA" id="ARBA00006284"/>
    </source>
</evidence>
<dbReference type="InterPro" id="IPR018193">
    <property type="entry name" value="Glyc_kinase_flavodox-like_fold"/>
</dbReference>
<dbReference type="InterPro" id="IPR018197">
    <property type="entry name" value="Glycerate_kinase_RE-like"/>
</dbReference>
<keyword evidence="6" id="KW-1185">Reference proteome</keyword>
<dbReference type="GO" id="GO:0008887">
    <property type="term" value="F:glycerate kinase activity"/>
    <property type="evidence" value="ECO:0007669"/>
    <property type="project" value="UniProtKB-UniRule"/>
</dbReference>
<dbReference type="GO" id="GO:0031388">
    <property type="term" value="P:organic acid phosphorylation"/>
    <property type="evidence" value="ECO:0007669"/>
    <property type="project" value="UniProtKB-UniRule"/>
</dbReference>
<dbReference type="NCBIfam" id="TIGR00045">
    <property type="entry name" value="glycerate kinase"/>
    <property type="match status" value="1"/>
</dbReference>
<dbReference type="SUPFAM" id="SSF110738">
    <property type="entry name" value="Glycerate kinase I"/>
    <property type="match status" value="1"/>
</dbReference>
<dbReference type="PANTHER" id="PTHR21599">
    <property type="entry name" value="GLYCERATE KINASE"/>
    <property type="match status" value="1"/>
</dbReference>
<evidence type="ECO:0000313" key="5">
    <source>
        <dbReference type="EMBL" id="AEC02973.1"/>
    </source>
</evidence>
<evidence type="ECO:0000256" key="2">
    <source>
        <dbReference type="ARBA" id="ARBA00022679"/>
    </source>
</evidence>
<protein>
    <submittedName>
        <fullName evidence="5">Glycerate kinase</fullName>
        <ecNumber evidence="5">2.7.1.31</ecNumber>
    </submittedName>
</protein>
<accession>F4GLE1</accession>
<dbReference type="Gene3D" id="3.40.50.10350">
    <property type="entry name" value="Glycerate kinase, domain 1"/>
    <property type="match status" value="1"/>
</dbReference>
<dbReference type="STRING" id="760011.Spico_1775"/>
<gene>
    <name evidence="5" type="ordered locus">Spico_1775</name>
</gene>
<evidence type="ECO:0000256" key="4">
    <source>
        <dbReference type="PIRNR" id="PIRNR006078"/>
    </source>
</evidence>
<dbReference type="RefSeq" id="WP_013740366.1">
    <property type="nucleotide sequence ID" value="NC_015436.1"/>
</dbReference>
<dbReference type="AlphaFoldDB" id="F4GLE1"/>